<evidence type="ECO:0000256" key="1">
    <source>
        <dbReference type="SAM" id="MobiDB-lite"/>
    </source>
</evidence>
<evidence type="ECO:0000256" key="2">
    <source>
        <dbReference type="SAM" id="Phobius"/>
    </source>
</evidence>
<gene>
    <name evidence="4 5" type="primary">LOC107072341</name>
</gene>
<keyword evidence="2" id="KW-1133">Transmembrane helix</keyword>
<organism evidence="3 4">
    <name type="scientific">Polistes dominula</name>
    <name type="common">European paper wasp</name>
    <name type="synonym">Vespa dominula</name>
    <dbReference type="NCBI Taxonomy" id="743375"/>
    <lineage>
        <taxon>Eukaryota</taxon>
        <taxon>Metazoa</taxon>
        <taxon>Ecdysozoa</taxon>
        <taxon>Arthropoda</taxon>
        <taxon>Hexapoda</taxon>
        <taxon>Insecta</taxon>
        <taxon>Pterygota</taxon>
        <taxon>Neoptera</taxon>
        <taxon>Endopterygota</taxon>
        <taxon>Hymenoptera</taxon>
        <taxon>Apocrita</taxon>
        <taxon>Aculeata</taxon>
        <taxon>Vespoidea</taxon>
        <taxon>Vespidae</taxon>
        <taxon>Polistinae</taxon>
        <taxon>Polistini</taxon>
        <taxon>Polistes</taxon>
    </lineage>
</organism>
<dbReference type="RefSeq" id="XP_015187679.1">
    <property type="nucleotide sequence ID" value="XM_015332193.1"/>
</dbReference>
<evidence type="ECO:0000313" key="5">
    <source>
        <dbReference type="RefSeq" id="XP_015187679.1"/>
    </source>
</evidence>
<dbReference type="RefSeq" id="XP_015187678.1">
    <property type="nucleotide sequence ID" value="XM_015332192.1"/>
</dbReference>
<feature type="region of interest" description="Disordered" evidence="1">
    <location>
        <begin position="287"/>
        <end position="306"/>
    </location>
</feature>
<keyword evidence="2" id="KW-0472">Membrane</keyword>
<feature type="transmembrane region" description="Helical" evidence="2">
    <location>
        <begin position="242"/>
        <end position="264"/>
    </location>
</feature>
<dbReference type="GeneID" id="107072341"/>
<proteinExistence type="predicted"/>
<accession>A0ABM1J5E0</accession>
<feature type="compositionally biased region" description="Polar residues" evidence="1">
    <location>
        <begin position="292"/>
        <end position="303"/>
    </location>
</feature>
<reference evidence="4 5" key="1">
    <citation type="submission" date="2025-05" db="UniProtKB">
        <authorList>
            <consortium name="RefSeq"/>
        </authorList>
    </citation>
    <scope>IDENTIFICATION</scope>
    <source>
        <tissue evidence="4 5">Whole body</tissue>
    </source>
</reference>
<evidence type="ECO:0000313" key="4">
    <source>
        <dbReference type="RefSeq" id="XP_015187678.1"/>
    </source>
</evidence>
<sequence>MDQDVIRLICFIIFTTFLNNLGLCLQHSKYTKYDIKNEKDCHINSNKHNKDLAVVINITVDHQSNADTYCRFIIKTNKDDGLFGVIQKMTFRRNKTQCLDYVQFKRSDFQRTQKFCGNYDRSTTKYYPVPEPENNTYESASIFSGSTYAEFDTKGMLETIVFISKEKHLLTEEIISLTLVYTPYKRCKENLNTNYTKIKFESCILHNYFCDGYQNCVPNICEDEVNCTTSIDVFTHSTGTKITMGAVTTLVVCTIIFGVCVWACKKKDMIFWSLDCAGPSTRSSDRLARSGVQESESTSNRQVPTAPMLEVVVPPPVIDKDLPPSYDSLFPEENNSTVQQV</sequence>
<evidence type="ECO:0000313" key="3">
    <source>
        <dbReference type="Proteomes" id="UP000694924"/>
    </source>
</evidence>
<keyword evidence="3" id="KW-1185">Reference proteome</keyword>
<keyword evidence="2" id="KW-0812">Transmembrane</keyword>
<name>A0ABM1J5E0_POLDO</name>
<protein>
    <submittedName>
        <fullName evidence="4 5">Uncharacterized protein LOC107072341</fullName>
    </submittedName>
</protein>
<dbReference type="Proteomes" id="UP000694924">
    <property type="component" value="Unplaced"/>
</dbReference>